<organism evidence="1 2">
    <name type="scientific">Favolaschia claudopus</name>
    <dbReference type="NCBI Taxonomy" id="2862362"/>
    <lineage>
        <taxon>Eukaryota</taxon>
        <taxon>Fungi</taxon>
        <taxon>Dikarya</taxon>
        <taxon>Basidiomycota</taxon>
        <taxon>Agaricomycotina</taxon>
        <taxon>Agaricomycetes</taxon>
        <taxon>Agaricomycetidae</taxon>
        <taxon>Agaricales</taxon>
        <taxon>Marasmiineae</taxon>
        <taxon>Mycenaceae</taxon>
        <taxon>Favolaschia</taxon>
    </lineage>
</organism>
<evidence type="ECO:0000313" key="1">
    <source>
        <dbReference type="EMBL" id="KAK6992841.1"/>
    </source>
</evidence>
<gene>
    <name evidence="1" type="ORF">R3P38DRAFT_3224662</name>
</gene>
<comment type="caution">
    <text evidence="1">The sequence shown here is derived from an EMBL/GenBank/DDBJ whole genome shotgun (WGS) entry which is preliminary data.</text>
</comment>
<proteinExistence type="predicted"/>
<name>A0AAV9ZWS3_9AGAR</name>
<sequence length="209" mass="23001">MLAGTLHFGRLYRYADFSHLGSGEWVVRIGIDVDEDGPYQISTNGPGSVELAHILHSVAFYAALAYAYAKAQMELLVDQRLVSSPFPNSVFTTAVLSFCDAPAAPAINNEAALDTMEAITFLGSYNDAGGGHLVIRDDRVLLRLPVGQTVLLPSGAKRFKFTGIQRNERRYMFRQFVSAKVLEWVDKGKRVGGKDSLNFFSKLSDVYTA</sequence>
<dbReference type="AlphaFoldDB" id="A0AAV9ZWS3"/>
<dbReference type="EMBL" id="JAWWNJ010000106">
    <property type="protein sequence ID" value="KAK6992841.1"/>
    <property type="molecule type" value="Genomic_DNA"/>
</dbReference>
<keyword evidence="2" id="KW-1185">Reference proteome</keyword>
<dbReference type="Proteomes" id="UP001362999">
    <property type="component" value="Unassembled WGS sequence"/>
</dbReference>
<evidence type="ECO:0000313" key="2">
    <source>
        <dbReference type="Proteomes" id="UP001362999"/>
    </source>
</evidence>
<protein>
    <submittedName>
        <fullName evidence="1">Uncharacterized protein</fullName>
    </submittedName>
</protein>
<accession>A0AAV9ZWS3</accession>
<reference evidence="1 2" key="1">
    <citation type="journal article" date="2024" name="J Genomics">
        <title>Draft genome sequencing and assembly of Favolaschia claudopus CIRM-BRFM 2984 isolated from oak limbs.</title>
        <authorList>
            <person name="Navarro D."/>
            <person name="Drula E."/>
            <person name="Chaduli D."/>
            <person name="Cazenave R."/>
            <person name="Ahrendt S."/>
            <person name="Wang J."/>
            <person name="Lipzen A."/>
            <person name="Daum C."/>
            <person name="Barry K."/>
            <person name="Grigoriev I.V."/>
            <person name="Favel A."/>
            <person name="Rosso M.N."/>
            <person name="Martin F."/>
        </authorList>
    </citation>
    <scope>NUCLEOTIDE SEQUENCE [LARGE SCALE GENOMIC DNA]</scope>
    <source>
        <strain evidence="1 2">CIRM-BRFM 2984</strain>
    </source>
</reference>